<keyword evidence="4" id="KW-1185">Reference proteome</keyword>
<feature type="transmembrane region" description="Helical" evidence="2">
    <location>
        <begin position="103"/>
        <end position="124"/>
    </location>
</feature>
<sequence>MPVPPGLDGPAGARPVPDPAGRPRPSGAVRALDAVAGALAAGLTVLGLVLLIAQTLSPSVADATDLGLATGPGWDRVLVTLGAGVLAEVLVQVRGRDTARAGAVRLLLDAVVVVIGVTVLWWGWWS</sequence>
<keyword evidence="2" id="KW-1133">Transmembrane helix</keyword>
<feature type="region of interest" description="Disordered" evidence="1">
    <location>
        <begin position="1"/>
        <end position="25"/>
    </location>
</feature>
<feature type="transmembrane region" description="Helical" evidence="2">
    <location>
        <begin position="31"/>
        <end position="53"/>
    </location>
</feature>
<evidence type="ECO:0000256" key="2">
    <source>
        <dbReference type="SAM" id="Phobius"/>
    </source>
</evidence>
<dbReference type="EMBL" id="JAERWK010000001">
    <property type="protein sequence ID" value="MBM9465808.1"/>
    <property type="molecule type" value="Genomic_DNA"/>
</dbReference>
<protein>
    <submittedName>
        <fullName evidence="3">Uncharacterized protein</fullName>
    </submittedName>
</protein>
<name>A0A938YA05_9ACTN</name>
<evidence type="ECO:0000313" key="4">
    <source>
        <dbReference type="Proteomes" id="UP000663792"/>
    </source>
</evidence>
<dbReference type="Proteomes" id="UP000663792">
    <property type="component" value="Unassembled WGS sequence"/>
</dbReference>
<dbReference type="RefSeq" id="WP_205258756.1">
    <property type="nucleotide sequence ID" value="NZ_JAERWK010000001.1"/>
</dbReference>
<keyword evidence="2" id="KW-0472">Membrane</keyword>
<keyword evidence="2" id="KW-0812">Transmembrane</keyword>
<organism evidence="3 4">
    <name type="scientific">Nakamurella leprariae</name>
    <dbReference type="NCBI Taxonomy" id="2803911"/>
    <lineage>
        <taxon>Bacteria</taxon>
        <taxon>Bacillati</taxon>
        <taxon>Actinomycetota</taxon>
        <taxon>Actinomycetes</taxon>
        <taxon>Nakamurellales</taxon>
        <taxon>Nakamurellaceae</taxon>
        <taxon>Nakamurella</taxon>
    </lineage>
</organism>
<evidence type="ECO:0000313" key="3">
    <source>
        <dbReference type="EMBL" id="MBM9465808.1"/>
    </source>
</evidence>
<accession>A0A938YA05</accession>
<dbReference type="AlphaFoldDB" id="A0A938YA05"/>
<comment type="caution">
    <text evidence="3">The sequence shown here is derived from an EMBL/GenBank/DDBJ whole genome shotgun (WGS) entry which is preliminary data.</text>
</comment>
<gene>
    <name evidence="3" type="ORF">JL106_00770</name>
</gene>
<reference evidence="3" key="1">
    <citation type="submission" date="2021-01" db="EMBL/GenBank/DDBJ databases">
        <title>YIM 132084 draft genome.</title>
        <authorList>
            <person name="An D."/>
        </authorList>
    </citation>
    <scope>NUCLEOTIDE SEQUENCE</scope>
    <source>
        <strain evidence="3">YIM 132084</strain>
    </source>
</reference>
<proteinExistence type="predicted"/>
<evidence type="ECO:0000256" key="1">
    <source>
        <dbReference type="SAM" id="MobiDB-lite"/>
    </source>
</evidence>